<dbReference type="PANTHER" id="PTHR11058:SF22">
    <property type="entry name" value="NADH-QUINONE OXIDOREDUCTASE SUBUNIT A"/>
    <property type="match status" value="1"/>
</dbReference>
<dbReference type="GO" id="GO:0008137">
    <property type="term" value="F:NADH dehydrogenase (ubiquinone) activity"/>
    <property type="evidence" value="ECO:0007669"/>
    <property type="project" value="InterPro"/>
</dbReference>
<keyword evidence="9 11" id="KW-0520">NAD</keyword>
<protein>
    <recommendedName>
        <fullName evidence="11">NADH-quinone oxidoreductase subunit</fullName>
        <ecNumber evidence="11">7.1.1.-</ecNumber>
    </recommendedName>
</protein>
<dbReference type="Proteomes" id="UP001211044">
    <property type="component" value="Chromosome"/>
</dbReference>
<sequence>MLQFLIMAAAALVLAIGGLVLSAFLGTKKFSRTKEQTYECGIDPIAAESAHEGRFPIKYYFVAMTYIVFDIEVVFLYPWAVSLNKFGALPDGQRLGLISLAAMMIFLILLVVPYIYEWRRGGLDWD</sequence>
<dbReference type="RefSeq" id="WP_102201692.1">
    <property type="nucleotide sequence ID" value="NZ_CP116394.1"/>
</dbReference>
<evidence type="ECO:0000256" key="1">
    <source>
        <dbReference type="ARBA" id="ARBA00004370"/>
    </source>
</evidence>
<evidence type="ECO:0000256" key="4">
    <source>
        <dbReference type="ARBA" id="ARBA00022475"/>
    </source>
</evidence>
<evidence type="ECO:0000313" key="14">
    <source>
        <dbReference type="Proteomes" id="UP001211044"/>
    </source>
</evidence>
<evidence type="ECO:0000256" key="6">
    <source>
        <dbReference type="ARBA" id="ARBA00022719"/>
    </source>
</evidence>
<dbReference type="EMBL" id="CP116394">
    <property type="protein sequence ID" value="WCE45650.1"/>
    <property type="molecule type" value="Genomic_DNA"/>
</dbReference>
<evidence type="ECO:0000313" key="13">
    <source>
        <dbReference type="EMBL" id="WCE45650.1"/>
    </source>
</evidence>
<evidence type="ECO:0000256" key="2">
    <source>
        <dbReference type="ARBA" id="ARBA00008472"/>
    </source>
</evidence>
<dbReference type="InterPro" id="IPR000440">
    <property type="entry name" value="NADH_UbQ/plastoQ_OxRdtase_su3"/>
</dbReference>
<keyword evidence="10 12" id="KW-0472">Membrane</keyword>
<comment type="catalytic activity">
    <reaction evidence="11">
        <text>a quinone + NADH + 5 H(+)(in) = a quinol + NAD(+) + 4 H(+)(out)</text>
        <dbReference type="Rhea" id="RHEA:57888"/>
        <dbReference type="ChEBI" id="CHEBI:15378"/>
        <dbReference type="ChEBI" id="CHEBI:24646"/>
        <dbReference type="ChEBI" id="CHEBI:57540"/>
        <dbReference type="ChEBI" id="CHEBI:57945"/>
        <dbReference type="ChEBI" id="CHEBI:132124"/>
    </reaction>
</comment>
<dbReference type="GO" id="GO:0016491">
    <property type="term" value="F:oxidoreductase activity"/>
    <property type="evidence" value="ECO:0007669"/>
    <property type="project" value="UniProtKB-KW"/>
</dbReference>
<keyword evidence="6 11" id="KW-0874">Quinone</keyword>
<keyword evidence="13" id="KW-0560">Oxidoreductase</keyword>
<dbReference type="PANTHER" id="PTHR11058">
    <property type="entry name" value="NADH-UBIQUINONE OXIDOREDUCTASE CHAIN 3"/>
    <property type="match status" value="1"/>
</dbReference>
<evidence type="ECO:0000256" key="7">
    <source>
        <dbReference type="ARBA" id="ARBA00022967"/>
    </source>
</evidence>
<gene>
    <name evidence="13" type="primary">ndhC</name>
    <name evidence="13" type="ORF">PIG85_08365</name>
</gene>
<dbReference type="GO" id="GO:0005886">
    <property type="term" value="C:plasma membrane"/>
    <property type="evidence" value="ECO:0007669"/>
    <property type="project" value="UniProtKB-SubCell"/>
</dbReference>
<dbReference type="Pfam" id="PF00507">
    <property type="entry name" value="Oxidored_q4"/>
    <property type="match status" value="1"/>
</dbReference>
<proteinExistence type="inferred from homology"/>
<dbReference type="KEGG" id="wne:PIG85_08365"/>
<name>A0AB38XN08_9ACTO</name>
<dbReference type="AlphaFoldDB" id="A0AB38XN08"/>
<evidence type="ECO:0000256" key="5">
    <source>
        <dbReference type="ARBA" id="ARBA00022692"/>
    </source>
</evidence>
<evidence type="ECO:0000256" key="11">
    <source>
        <dbReference type="RuleBase" id="RU003639"/>
    </source>
</evidence>
<dbReference type="GO" id="GO:0030964">
    <property type="term" value="C:NADH dehydrogenase complex"/>
    <property type="evidence" value="ECO:0007669"/>
    <property type="project" value="TreeGrafter"/>
</dbReference>
<comment type="subcellular location">
    <subcellularLocation>
        <location evidence="11">Cell membrane</location>
        <topology evidence="11">Multi-pass membrane protein</topology>
    </subcellularLocation>
    <subcellularLocation>
        <location evidence="1">Membrane</location>
    </subcellularLocation>
</comment>
<keyword evidence="8 12" id="KW-1133">Transmembrane helix</keyword>
<keyword evidence="4" id="KW-1003">Cell membrane</keyword>
<comment type="similarity">
    <text evidence="2 11">Belongs to the complex I subunit 3 family.</text>
</comment>
<organism evidence="13 14">
    <name type="scientific">Winkia neuii subsp. anitrata</name>
    <dbReference type="NCBI Taxonomy" id="29318"/>
    <lineage>
        <taxon>Bacteria</taxon>
        <taxon>Bacillati</taxon>
        <taxon>Actinomycetota</taxon>
        <taxon>Actinomycetes</taxon>
        <taxon>Actinomycetales</taxon>
        <taxon>Actinomycetaceae</taxon>
        <taxon>Winkia</taxon>
    </lineage>
</organism>
<dbReference type="Gene3D" id="1.20.58.1610">
    <property type="entry name" value="NADH:ubiquinone/plastoquinone oxidoreductase, chain 3"/>
    <property type="match status" value="1"/>
</dbReference>
<feature type="transmembrane region" description="Helical" evidence="12">
    <location>
        <begin position="59"/>
        <end position="80"/>
    </location>
</feature>
<feature type="transmembrane region" description="Helical" evidence="12">
    <location>
        <begin position="95"/>
        <end position="116"/>
    </location>
</feature>
<dbReference type="EC" id="7.1.1.-" evidence="11"/>
<evidence type="ECO:0000256" key="3">
    <source>
        <dbReference type="ARBA" id="ARBA00022448"/>
    </source>
</evidence>
<accession>A0AB38XN08</accession>
<evidence type="ECO:0000256" key="8">
    <source>
        <dbReference type="ARBA" id="ARBA00022989"/>
    </source>
</evidence>
<comment type="function">
    <text evidence="11">NDH-1 shuttles electrons from NADH, via FMN and iron-sulfur (Fe-S) centers, to quinones in the respiratory chain.</text>
</comment>
<feature type="transmembrane region" description="Helical" evidence="12">
    <location>
        <begin position="6"/>
        <end position="26"/>
    </location>
</feature>
<reference evidence="13" key="1">
    <citation type="submission" date="2023-01" db="EMBL/GenBank/DDBJ databases">
        <title>Comparative Genomic Analysis of the Clinically-Derived Winkia Strain NY0527 Provides Evidence into the Taxonomic Reassignment of Winkia neuii and Characterizes Their Virulence Traits.</title>
        <authorList>
            <person name="Cai X."/>
            <person name="Peng Y."/>
            <person name="Li M."/>
            <person name="Qiu Y."/>
            <person name="Wang Y."/>
            <person name="Xu L."/>
            <person name="Hou Q."/>
        </authorList>
    </citation>
    <scope>NUCLEOTIDE SEQUENCE</scope>
    <source>
        <strain evidence="13">NY0527</strain>
    </source>
</reference>
<evidence type="ECO:0000256" key="10">
    <source>
        <dbReference type="ARBA" id="ARBA00023136"/>
    </source>
</evidence>
<keyword evidence="3" id="KW-0813">Transport</keyword>
<evidence type="ECO:0000256" key="12">
    <source>
        <dbReference type="SAM" id="Phobius"/>
    </source>
</evidence>
<evidence type="ECO:0000256" key="9">
    <source>
        <dbReference type="ARBA" id="ARBA00023027"/>
    </source>
</evidence>
<dbReference type="GO" id="GO:0048038">
    <property type="term" value="F:quinone binding"/>
    <property type="evidence" value="ECO:0007669"/>
    <property type="project" value="UniProtKB-KW"/>
</dbReference>
<keyword evidence="5 11" id="KW-0812">Transmembrane</keyword>
<keyword evidence="7" id="KW-1278">Translocase</keyword>
<dbReference type="InterPro" id="IPR038430">
    <property type="entry name" value="NDAH_ubi_oxred_su3_sf"/>
</dbReference>